<evidence type="ECO:0000256" key="2">
    <source>
        <dbReference type="ARBA" id="ARBA00019066"/>
    </source>
</evidence>
<dbReference type="NCBIfam" id="TIGR01834">
    <property type="entry name" value="PHA_synth_III_E"/>
    <property type="match status" value="1"/>
</dbReference>
<dbReference type="PATRIC" id="fig|1710896.3.peg.4063"/>
<dbReference type="Proteomes" id="UP000092093">
    <property type="component" value="Unassembled WGS sequence"/>
</dbReference>
<keyword evidence="4" id="KW-0175">Coiled coil</keyword>
<evidence type="ECO:0000313" key="6">
    <source>
        <dbReference type="Proteomes" id="UP000092093"/>
    </source>
</evidence>
<protein>
    <recommendedName>
        <fullName evidence="2">Poly(3-hydroxyalkanoate) polymerase subunit PhaE</fullName>
    </recommendedName>
</protein>
<evidence type="ECO:0000256" key="3">
    <source>
        <dbReference type="ARBA" id="ARBA00022752"/>
    </source>
</evidence>
<organism evidence="5 6">
    <name type="scientific">Aphanizomenon flos-aquae WA102</name>
    <dbReference type="NCBI Taxonomy" id="1710896"/>
    <lineage>
        <taxon>Bacteria</taxon>
        <taxon>Bacillati</taxon>
        <taxon>Cyanobacteriota</taxon>
        <taxon>Cyanophyceae</taxon>
        <taxon>Nostocales</taxon>
        <taxon>Aphanizomenonaceae</taxon>
        <taxon>Aphanizomenon</taxon>
    </lineage>
</organism>
<gene>
    <name evidence="5" type="ORF">AN484_18560</name>
</gene>
<keyword evidence="3" id="KW-0583">PHB biosynthesis</keyword>
<dbReference type="EMBL" id="LJOW01000112">
    <property type="protein sequence ID" value="OBQ42314.1"/>
    <property type="molecule type" value="Genomic_DNA"/>
</dbReference>
<comment type="pathway">
    <text evidence="1">Biopolymer metabolism; poly-(R)-3-hydroxybutanoate biosynthesis.</text>
</comment>
<reference evidence="5 6" key="1">
    <citation type="submission" date="2015-09" db="EMBL/GenBank/DDBJ databases">
        <title>Aphanizomenon flos-aquae WA102.</title>
        <authorList>
            <person name="Driscoll C."/>
        </authorList>
    </citation>
    <scope>NUCLEOTIDE SEQUENCE [LARGE SCALE GENOMIC DNA]</scope>
    <source>
        <strain evidence="5">WA102</strain>
    </source>
</reference>
<dbReference type="InterPro" id="IPR010123">
    <property type="entry name" value="PHA_synth_III_E"/>
</dbReference>
<evidence type="ECO:0000313" key="5">
    <source>
        <dbReference type="EMBL" id="OBQ42314.1"/>
    </source>
</evidence>
<dbReference type="GO" id="GO:0042619">
    <property type="term" value="P:poly-hydroxybutyrate biosynthetic process"/>
    <property type="evidence" value="ECO:0007669"/>
    <property type="project" value="UniProtKB-KW"/>
</dbReference>
<name>A0A1B7WYY9_APHFL</name>
<evidence type="ECO:0000256" key="1">
    <source>
        <dbReference type="ARBA" id="ARBA00004683"/>
    </source>
</evidence>
<evidence type="ECO:0000256" key="4">
    <source>
        <dbReference type="SAM" id="Coils"/>
    </source>
</evidence>
<feature type="coiled-coil region" evidence="4">
    <location>
        <begin position="311"/>
        <end position="338"/>
    </location>
</feature>
<dbReference type="AlphaFoldDB" id="A0A1B7WYY9"/>
<proteinExistence type="predicted"/>
<accession>A0A1B7WYY9</accession>
<sequence length="343" mass="40275">MTDSDLNKDWTEMATNTVNIWTETGLLMWKNWFNLISVVPTVTASSYSVPEMSELNQKVLDNQELVIRFLKLSVDTWKDIFPKIEPGDNWQQILTKFIAQMQEQFTNFSISAIKISQDNTELWQVYLQQVQKFNQFWIDPSGVFQETLIKTVMGKSSALIELNDLYSNLFYEKSFGSLMQTPLLGIYRELNGKILAGFESWRNLYKASINYQIILGDIQVKSFEALMKKLVLLTEQGKSIKDWREFQKIWSEVADDVFEKAFLEEENMKIRGNFLNALNSYRIQQQDLMEVSMKMMNLPLRSEVDEIHKSMYELRKEVKRLKKIVAQYETNQKNVRKDEPTLA</sequence>
<dbReference type="UniPathway" id="UPA00917"/>
<dbReference type="Pfam" id="PF09712">
    <property type="entry name" value="PHA_synth_III_E"/>
    <property type="match status" value="1"/>
</dbReference>
<comment type="caution">
    <text evidence="5">The sequence shown here is derived from an EMBL/GenBank/DDBJ whole genome shotgun (WGS) entry which is preliminary data.</text>
</comment>